<dbReference type="GO" id="GO:0003964">
    <property type="term" value="F:RNA-directed DNA polymerase activity"/>
    <property type="evidence" value="ECO:0007669"/>
    <property type="project" value="UniProtKB-KW"/>
</dbReference>
<evidence type="ECO:0000256" key="5">
    <source>
        <dbReference type="SAM" id="MobiDB-lite"/>
    </source>
</evidence>
<evidence type="ECO:0000313" key="8">
    <source>
        <dbReference type="Proteomes" id="UP001151760"/>
    </source>
</evidence>
<evidence type="ECO:0000256" key="1">
    <source>
        <dbReference type="ARBA" id="ARBA00022679"/>
    </source>
</evidence>
<keyword evidence="4" id="KW-0255">Endonuclease</keyword>
<dbReference type="InterPro" id="IPR021109">
    <property type="entry name" value="Peptidase_aspartic_dom_sf"/>
</dbReference>
<dbReference type="Gene3D" id="3.30.70.270">
    <property type="match status" value="2"/>
</dbReference>
<gene>
    <name evidence="7" type="ORF">Tco_1094478</name>
</gene>
<evidence type="ECO:0000256" key="3">
    <source>
        <dbReference type="ARBA" id="ARBA00022722"/>
    </source>
</evidence>
<reference evidence="7" key="2">
    <citation type="submission" date="2022-01" db="EMBL/GenBank/DDBJ databases">
        <authorList>
            <person name="Yamashiro T."/>
            <person name="Shiraishi A."/>
            <person name="Satake H."/>
            <person name="Nakayama K."/>
        </authorList>
    </citation>
    <scope>NUCLEOTIDE SEQUENCE</scope>
</reference>
<dbReference type="InterPro" id="IPR043128">
    <property type="entry name" value="Rev_trsase/Diguanyl_cyclase"/>
</dbReference>
<protein>
    <submittedName>
        <fullName evidence="7">Reverse transcriptase domain-containing protein</fullName>
    </submittedName>
</protein>
<feature type="region of interest" description="Disordered" evidence="5">
    <location>
        <begin position="76"/>
        <end position="105"/>
    </location>
</feature>
<evidence type="ECO:0000313" key="7">
    <source>
        <dbReference type="EMBL" id="GJT98960.1"/>
    </source>
</evidence>
<dbReference type="InterPro" id="IPR050951">
    <property type="entry name" value="Retrovirus_Pol_polyprotein"/>
</dbReference>
<sequence length="1056" mass="119614">MVIDDVPSSPARRPPLRARMGSSPNCTLKPSNSFEWRKTIFEMVTSMGIRHTKVPNPLRQIRNEDLRTKLKYFSEDYDEEHEMEPRPERTREVTPPLHTRSPRVRRQHERVVGFEEVLNREGSRTGRNTKGRQSSINIGGNLHPNGTLLSHHAQPFIPSSAHVPNGFVPTHVKSYSQPSAGIINGQTLSFLFQAQTGNPSIEGTSVYPPQGGYVPQTFPNGNVPMYNGSAYPVATSTNNYPFHTQPMYAQPNMPMCPNPYPTGLFADPTGSITPFVCWIEDYPIPDGLKMPSHVGSYDGKEDPDNFLHLFKGAIRMQKWLMHVACHVFTYTLKDSARIWWNSQKAGSILNYEDIKAKFRSHFSQQKRFTKTHLVVHNIKQREGESDRAFATRHTDDTLQILGLHKDQRIFGFMHGLRTRNLVEHLFTDLPFTYKGLMEKTYTWIKAREVATNGALNDRRDNFERSRKSSWTTAGDIKVETWIKKERAKTFDSQQGEKKEKSTTPAEAPILMINQEEACTRNNISKSPTFEGREITFPLVMKGSNSSAPVVIKAKIFGREVGRVHMDSGSSCEVIYEHCFLKLKPSIQASKVDSQVPLVGFSGGKSWAIGEVLLEITIGDAPLSRSETINFIIVRSNSPYNMLLGRTAMQKIGMVVSTIHRAVKFYTTQGIGTVFSTHKSDKIREGVKKIRETSPTNTKDTEEKIIVNSKTNTDVFVWTHADMTGIPKTITVDRKPFNMEHKLNEYSHIKPIKKRRSLCPDRSTSASKEVEELTRAEILREVAYQTWVANPVMVKKSDGGWRICVDFTDINKACPKTITLCPRSIGSTLEEDMLTDIKETFQRFQSINMKLNPKKCSFGVEEGPFLGHLITKQGIRANPSKVKAIADTKQPKTLKDIQSLNGKLAALSRFMSKGAKRSLPFFKVLKSCTDKKNIQWTQEVAATLKEIKKFMKTLPTLTAPIHGEVLMMYLAASTESISADLFARREEGQVPIYFETDIQEKDKNKATNDKTKHENGKSVKKSQSQSLKLKSQQGQNQVKVNPEKWHWKEHRKPNPKT</sequence>
<proteinExistence type="predicted"/>
<dbReference type="PANTHER" id="PTHR37984">
    <property type="entry name" value="PROTEIN CBG26694"/>
    <property type="match status" value="1"/>
</dbReference>
<keyword evidence="4" id="KW-0378">Hydrolase</keyword>
<feature type="compositionally biased region" description="Basic and acidic residues" evidence="5">
    <location>
        <begin position="997"/>
        <end position="1016"/>
    </location>
</feature>
<dbReference type="Pfam" id="PF03732">
    <property type="entry name" value="Retrotrans_gag"/>
    <property type="match status" value="1"/>
</dbReference>
<name>A0ABQ5IFM5_9ASTR</name>
<comment type="caution">
    <text evidence="7">The sequence shown here is derived from an EMBL/GenBank/DDBJ whole genome shotgun (WGS) entry which is preliminary data.</text>
</comment>
<keyword evidence="3" id="KW-0540">Nuclease</keyword>
<dbReference type="SUPFAM" id="SSF56672">
    <property type="entry name" value="DNA/RNA polymerases"/>
    <property type="match status" value="1"/>
</dbReference>
<reference evidence="7" key="1">
    <citation type="journal article" date="2022" name="Int. J. Mol. Sci.">
        <title>Draft Genome of Tanacetum Coccineum: Genomic Comparison of Closely Related Tanacetum-Family Plants.</title>
        <authorList>
            <person name="Yamashiro T."/>
            <person name="Shiraishi A."/>
            <person name="Nakayama K."/>
            <person name="Satake H."/>
        </authorList>
    </citation>
    <scope>NUCLEOTIDE SEQUENCE</scope>
</reference>
<dbReference type="InterPro" id="IPR043502">
    <property type="entry name" value="DNA/RNA_pol_sf"/>
</dbReference>
<dbReference type="Proteomes" id="UP001151760">
    <property type="component" value="Unassembled WGS sequence"/>
</dbReference>
<organism evidence="7 8">
    <name type="scientific">Tanacetum coccineum</name>
    <dbReference type="NCBI Taxonomy" id="301880"/>
    <lineage>
        <taxon>Eukaryota</taxon>
        <taxon>Viridiplantae</taxon>
        <taxon>Streptophyta</taxon>
        <taxon>Embryophyta</taxon>
        <taxon>Tracheophyta</taxon>
        <taxon>Spermatophyta</taxon>
        <taxon>Magnoliopsida</taxon>
        <taxon>eudicotyledons</taxon>
        <taxon>Gunneridae</taxon>
        <taxon>Pentapetalae</taxon>
        <taxon>asterids</taxon>
        <taxon>campanulids</taxon>
        <taxon>Asterales</taxon>
        <taxon>Asteraceae</taxon>
        <taxon>Asteroideae</taxon>
        <taxon>Anthemideae</taxon>
        <taxon>Anthemidinae</taxon>
        <taxon>Tanacetum</taxon>
    </lineage>
</organism>
<dbReference type="Gene3D" id="2.40.70.10">
    <property type="entry name" value="Acid Proteases"/>
    <property type="match status" value="1"/>
</dbReference>
<keyword evidence="1" id="KW-0808">Transferase</keyword>
<feature type="region of interest" description="Disordered" evidence="5">
    <location>
        <begin position="1"/>
        <end position="26"/>
    </location>
</feature>
<accession>A0ABQ5IFM5</accession>
<dbReference type="PANTHER" id="PTHR37984:SF5">
    <property type="entry name" value="PROTEIN NYNRIN-LIKE"/>
    <property type="match status" value="1"/>
</dbReference>
<keyword evidence="7" id="KW-0695">RNA-directed DNA polymerase</keyword>
<feature type="compositionally biased region" description="Low complexity" evidence="5">
    <location>
        <begin position="1020"/>
        <end position="1034"/>
    </location>
</feature>
<feature type="compositionally biased region" description="Basic and acidic residues" evidence="5">
    <location>
        <begin position="83"/>
        <end position="92"/>
    </location>
</feature>
<feature type="region of interest" description="Disordered" evidence="5">
    <location>
        <begin position="993"/>
        <end position="1056"/>
    </location>
</feature>
<evidence type="ECO:0000259" key="6">
    <source>
        <dbReference type="Pfam" id="PF03732"/>
    </source>
</evidence>
<keyword evidence="8" id="KW-1185">Reference proteome</keyword>
<feature type="domain" description="Retrotransposon gag" evidence="6">
    <location>
        <begin position="327"/>
        <end position="417"/>
    </location>
</feature>
<dbReference type="InterPro" id="IPR005162">
    <property type="entry name" value="Retrotrans_gag_dom"/>
</dbReference>
<dbReference type="EMBL" id="BQNB010020724">
    <property type="protein sequence ID" value="GJT98960.1"/>
    <property type="molecule type" value="Genomic_DNA"/>
</dbReference>
<dbReference type="Gene3D" id="3.10.10.10">
    <property type="entry name" value="HIV Type 1 Reverse Transcriptase, subunit A, domain 1"/>
    <property type="match status" value="1"/>
</dbReference>
<evidence type="ECO:0000256" key="4">
    <source>
        <dbReference type="ARBA" id="ARBA00022759"/>
    </source>
</evidence>
<keyword evidence="2" id="KW-0548">Nucleotidyltransferase</keyword>
<evidence type="ECO:0000256" key="2">
    <source>
        <dbReference type="ARBA" id="ARBA00022695"/>
    </source>
</evidence>
<feature type="compositionally biased region" description="Basic residues" evidence="5">
    <location>
        <begin position="1046"/>
        <end position="1056"/>
    </location>
</feature>